<protein>
    <submittedName>
        <fullName evidence="2">DUF4270 family protein</fullName>
    </submittedName>
</protein>
<accession>A0A431TZ16</accession>
<dbReference type="AlphaFoldDB" id="A0A431TZ16"/>
<sequence length="497" mass="53649">MNWPTRLTFLRTSAALLLTSALFSLGSCEDTNELGIGLPGTAPISTAYEDFPATVSAIQGSTILQDSLFTTQKSHFIVGKLRDGNTGGQLEARAFLEIAATGSGSTADTLPSQFAAQTPVLDSITMFAAFDRVYGSATTPVQLSVYDLQQPLDDFTTYSSSSSIPFGQPIVLNVPVSLNRTIRNKRNTLDSIQGLPIRIPISKAGAHTPFAVRLFDKLKTTPGVFLTDRDLQTVWKGIGLVSNTTGTAIAFNRSAVSGVNVFYHINVTPTVTKKKIYRLLFGDPFQQATAPRYFTNINYDLSAAPLPFNVLQGSGAAQVPASSSGGTVYTQDGVGLVAKIIIPGLDTLRNRQAKRNLIINRAELIIPLRPYSTAQFAAPSQLYLYEANNANNRVLKYTSGVNTVDRLVQNEGYLVPTTGQEAAFRLTEVSATNKYYSGLMTGYVQAYAKNQLSGPAPSAFLVSPTLRRPSSPLTLDRAAIDAQNIKLRVYYSNATAR</sequence>
<feature type="signal peptide" evidence="1">
    <location>
        <begin position="1"/>
        <end position="29"/>
    </location>
</feature>
<evidence type="ECO:0000256" key="1">
    <source>
        <dbReference type="SAM" id="SignalP"/>
    </source>
</evidence>
<keyword evidence="1" id="KW-0732">Signal</keyword>
<dbReference type="OrthoDB" id="1092930at2"/>
<dbReference type="Proteomes" id="UP000282184">
    <property type="component" value="Unassembled WGS sequence"/>
</dbReference>
<organism evidence="2 3">
    <name type="scientific">Hymenobacter gummosus</name>
    <dbReference type="NCBI Taxonomy" id="1776032"/>
    <lineage>
        <taxon>Bacteria</taxon>
        <taxon>Pseudomonadati</taxon>
        <taxon>Bacteroidota</taxon>
        <taxon>Cytophagia</taxon>
        <taxon>Cytophagales</taxon>
        <taxon>Hymenobacteraceae</taxon>
        <taxon>Hymenobacter</taxon>
    </lineage>
</organism>
<keyword evidence="3" id="KW-1185">Reference proteome</keyword>
<reference evidence="2 3" key="1">
    <citation type="submission" date="2018-12" db="EMBL/GenBank/DDBJ databases">
        <title>Hymenobacter gummosus sp. nov., isolated from a spring.</title>
        <authorList>
            <person name="Nie L."/>
        </authorList>
    </citation>
    <scope>NUCLEOTIDE SEQUENCE [LARGE SCALE GENOMIC DNA]</scope>
    <source>
        <strain evidence="2 3">KCTC 52166</strain>
    </source>
</reference>
<feature type="chain" id="PRO_5019454984" evidence="1">
    <location>
        <begin position="30"/>
        <end position="497"/>
    </location>
</feature>
<evidence type="ECO:0000313" key="3">
    <source>
        <dbReference type="Proteomes" id="UP000282184"/>
    </source>
</evidence>
<evidence type="ECO:0000313" key="2">
    <source>
        <dbReference type="EMBL" id="RTQ47468.1"/>
    </source>
</evidence>
<proteinExistence type="predicted"/>
<dbReference type="PROSITE" id="PS51257">
    <property type="entry name" value="PROKAR_LIPOPROTEIN"/>
    <property type="match status" value="1"/>
</dbReference>
<dbReference type="EMBL" id="RXOF01000012">
    <property type="protein sequence ID" value="RTQ47468.1"/>
    <property type="molecule type" value="Genomic_DNA"/>
</dbReference>
<name>A0A431TZ16_9BACT</name>
<gene>
    <name evidence="2" type="ORF">EJV47_18770</name>
</gene>
<dbReference type="InterPro" id="IPR025366">
    <property type="entry name" value="DUF4270"/>
</dbReference>
<comment type="caution">
    <text evidence="2">The sequence shown here is derived from an EMBL/GenBank/DDBJ whole genome shotgun (WGS) entry which is preliminary data.</text>
</comment>
<dbReference type="Pfam" id="PF14092">
    <property type="entry name" value="DUF4270"/>
    <property type="match status" value="1"/>
</dbReference>